<comment type="subcellular location">
    <subcellularLocation>
        <location evidence="1 8">Cell membrane</location>
        <topology evidence="1 8">Multi-pass membrane protein</topology>
    </subcellularLocation>
</comment>
<gene>
    <name evidence="9" type="ORF">Zmor_019778</name>
</gene>
<keyword evidence="5 8" id="KW-0472">Membrane</keyword>
<comment type="similarity">
    <text evidence="8">Belongs to the insect chemoreceptor superfamily. Gustatory receptor (GR) family.</text>
</comment>
<evidence type="ECO:0000256" key="8">
    <source>
        <dbReference type="RuleBase" id="RU363108"/>
    </source>
</evidence>
<feature type="transmembrane region" description="Helical" evidence="8">
    <location>
        <begin position="244"/>
        <end position="268"/>
    </location>
</feature>
<feature type="transmembrane region" description="Helical" evidence="8">
    <location>
        <begin position="41"/>
        <end position="61"/>
    </location>
</feature>
<dbReference type="InterPro" id="IPR013604">
    <property type="entry name" value="7TM_chemorcpt"/>
</dbReference>
<feature type="transmembrane region" description="Helical" evidence="8">
    <location>
        <begin position="130"/>
        <end position="155"/>
    </location>
</feature>
<keyword evidence="7 8" id="KW-0807">Transducer</keyword>
<evidence type="ECO:0000256" key="1">
    <source>
        <dbReference type="ARBA" id="ARBA00004651"/>
    </source>
</evidence>
<feature type="transmembrane region" description="Helical" evidence="8">
    <location>
        <begin position="73"/>
        <end position="97"/>
    </location>
</feature>
<dbReference type="GO" id="GO:0050909">
    <property type="term" value="P:sensory perception of taste"/>
    <property type="evidence" value="ECO:0007669"/>
    <property type="project" value="InterPro"/>
</dbReference>
<name>A0AA38M967_9CUCU</name>
<comment type="function">
    <text evidence="8">Gustatory receptor which mediates acceptance or avoidance behavior, depending on its substrates.</text>
</comment>
<dbReference type="EMBL" id="JALNTZ010000006">
    <property type="protein sequence ID" value="KAJ3647933.1"/>
    <property type="molecule type" value="Genomic_DNA"/>
</dbReference>
<dbReference type="Proteomes" id="UP001168821">
    <property type="component" value="Unassembled WGS sequence"/>
</dbReference>
<comment type="caution">
    <text evidence="9">The sequence shown here is derived from an EMBL/GenBank/DDBJ whole genome shotgun (WGS) entry which is preliminary data.</text>
</comment>
<protein>
    <recommendedName>
        <fullName evidence="8">Gustatory receptor</fullName>
    </recommendedName>
</protein>
<accession>A0AA38M967</accession>
<dbReference type="GO" id="GO:0030425">
    <property type="term" value="C:dendrite"/>
    <property type="evidence" value="ECO:0007669"/>
    <property type="project" value="TreeGrafter"/>
</dbReference>
<dbReference type="GO" id="GO:0007165">
    <property type="term" value="P:signal transduction"/>
    <property type="evidence" value="ECO:0007669"/>
    <property type="project" value="UniProtKB-KW"/>
</dbReference>
<dbReference type="GO" id="GO:0005886">
    <property type="term" value="C:plasma membrane"/>
    <property type="evidence" value="ECO:0007669"/>
    <property type="project" value="UniProtKB-SubCell"/>
</dbReference>
<evidence type="ECO:0000256" key="2">
    <source>
        <dbReference type="ARBA" id="ARBA00022475"/>
    </source>
</evidence>
<keyword evidence="10" id="KW-1185">Reference proteome</keyword>
<evidence type="ECO:0000313" key="9">
    <source>
        <dbReference type="EMBL" id="KAJ3647933.1"/>
    </source>
</evidence>
<keyword evidence="3 8" id="KW-0812">Transmembrane</keyword>
<reference evidence="9" key="1">
    <citation type="journal article" date="2023" name="G3 (Bethesda)">
        <title>Whole genome assemblies of Zophobas morio and Tenebrio molitor.</title>
        <authorList>
            <person name="Kaur S."/>
            <person name="Stinson S.A."/>
            <person name="diCenzo G.C."/>
        </authorList>
    </citation>
    <scope>NUCLEOTIDE SEQUENCE</scope>
    <source>
        <strain evidence="9">QUZm001</strain>
    </source>
</reference>
<evidence type="ECO:0000256" key="7">
    <source>
        <dbReference type="ARBA" id="ARBA00023224"/>
    </source>
</evidence>
<dbReference type="PANTHER" id="PTHR21143">
    <property type="entry name" value="INVERTEBRATE GUSTATORY RECEPTOR"/>
    <property type="match status" value="1"/>
</dbReference>
<keyword evidence="4 8" id="KW-1133">Transmembrane helix</keyword>
<sequence>MTFKLSVKDINFIRCFHNYLNIFLITPWYDFDRNIFVRQNVTRMYALLLLTAKTIWLWYLINNETIKHVFRNILLSEIIFYVVTCINCTIITAVTILKTCFWDTDKWKKMYTNFQHIDAFLRNKGKEETYWWKNVYCILFLRHLLIIILCGNLIYSWYKVLKTPLIANPFLVNICDIYCHFLLGQFENCLLRSFYSRYKDLNKMLMATSRNPQVVSNLKNLARMYRILGENVQIFNDLFGYQMVFLLFQYFVGLVGSLNRVFIIAKIFKDVTDYSYIIISNYHALIFSLIDYLITFSNMDSIVQLAEKFIHYCYKLQDDFQHESKEARALIRLSQYSERFVPKFSAAGYFTMKKSITLSLIGNVATYLIIVIQLNESESTYLKNNVSTTI</sequence>
<keyword evidence="6 8" id="KW-0675">Receptor</keyword>
<dbReference type="AlphaFoldDB" id="A0AA38M967"/>
<evidence type="ECO:0000256" key="4">
    <source>
        <dbReference type="ARBA" id="ARBA00022989"/>
    </source>
</evidence>
<evidence type="ECO:0000313" key="10">
    <source>
        <dbReference type="Proteomes" id="UP001168821"/>
    </source>
</evidence>
<feature type="transmembrane region" description="Helical" evidence="8">
    <location>
        <begin position="274"/>
        <end position="294"/>
    </location>
</feature>
<dbReference type="Pfam" id="PF08395">
    <property type="entry name" value="7tm_7"/>
    <property type="match status" value="1"/>
</dbReference>
<evidence type="ECO:0000256" key="6">
    <source>
        <dbReference type="ARBA" id="ARBA00023170"/>
    </source>
</evidence>
<dbReference type="GO" id="GO:0043025">
    <property type="term" value="C:neuronal cell body"/>
    <property type="evidence" value="ECO:0007669"/>
    <property type="project" value="TreeGrafter"/>
</dbReference>
<dbReference type="GO" id="GO:0007635">
    <property type="term" value="P:chemosensory behavior"/>
    <property type="evidence" value="ECO:0007669"/>
    <property type="project" value="TreeGrafter"/>
</dbReference>
<dbReference type="PANTHER" id="PTHR21143:SF104">
    <property type="entry name" value="GUSTATORY RECEPTOR 8A-RELATED"/>
    <property type="match status" value="1"/>
</dbReference>
<evidence type="ECO:0000256" key="5">
    <source>
        <dbReference type="ARBA" id="ARBA00023136"/>
    </source>
</evidence>
<keyword evidence="2 8" id="KW-1003">Cell membrane</keyword>
<dbReference type="GO" id="GO:0008049">
    <property type="term" value="P:male courtship behavior"/>
    <property type="evidence" value="ECO:0007669"/>
    <property type="project" value="TreeGrafter"/>
</dbReference>
<evidence type="ECO:0000256" key="3">
    <source>
        <dbReference type="ARBA" id="ARBA00022692"/>
    </source>
</evidence>
<proteinExistence type="inferred from homology"/>
<feature type="transmembrane region" description="Helical" evidence="8">
    <location>
        <begin position="12"/>
        <end position="29"/>
    </location>
</feature>
<organism evidence="9 10">
    <name type="scientific">Zophobas morio</name>
    <dbReference type="NCBI Taxonomy" id="2755281"/>
    <lineage>
        <taxon>Eukaryota</taxon>
        <taxon>Metazoa</taxon>
        <taxon>Ecdysozoa</taxon>
        <taxon>Arthropoda</taxon>
        <taxon>Hexapoda</taxon>
        <taxon>Insecta</taxon>
        <taxon>Pterygota</taxon>
        <taxon>Neoptera</taxon>
        <taxon>Endopterygota</taxon>
        <taxon>Coleoptera</taxon>
        <taxon>Polyphaga</taxon>
        <taxon>Cucujiformia</taxon>
        <taxon>Tenebrionidae</taxon>
        <taxon>Zophobas</taxon>
    </lineage>
</organism>
<dbReference type="GO" id="GO:0030424">
    <property type="term" value="C:axon"/>
    <property type="evidence" value="ECO:0007669"/>
    <property type="project" value="TreeGrafter"/>
</dbReference>
<feature type="transmembrane region" description="Helical" evidence="8">
    <location>
        <begin position="356"/>
        <end position="374"/>
    </location>
</feature>